<dbReference type="Proteomes" id="UP000256253">
    <property type="component" value="Unassembled WGS sequence"/>
</dbReference>
<dbReference type="RefSeq" id="WP_115921911.1">
    <property type="nucleotide sequence ID" value="NZ_QTUA01000001.1"/>
</dbReference>
<dbReference type="EMBL" id="QTUA01000001">
    <property type="protein sequence ID" value="REF29829.1"/>
    <property type="molecule type" value="Genomic_DNA"/>
</dbReference>
<accession>A0A3D9UKJ1</accession>
<dbReference type="SUPFAM" id="SSF140453">
    <property type="entry name" value="EsxAB dimer-like"/>
    <property type="match status" value="1"/>
</dbReference>
<dbReference type="Gene3D" id="1.10.287.1060">
    <property type="entry name" value="ESAT-6-like"/>
    <property type="match status" value="1"/>
</dbReference>
<organism evidence="1 2">
    <name type="scientific">Calidifontibacter indicus</name>
    <dbReference type="NCBI Taxonomy" id="419650"/>
    <lineage>
        <taxon>Bacteria</taxon>
        <taxon>Bacillati</taxon>
        <taxon>Actinomycetota</taxon>
        <taxon>Actinomycetes</taxon>
        <taxon>Micrococcales</taxon>
        <taxon>Dermacoccaceae</taxon>
        <taxon>Calidifontibacter</taxon>
    </lineage>
</organism>
<dbReference type="InterPro" id="IPR036689">
    <property type="entry name" value="ESAT-6-like_sf"/>
</dbReference>
<proteinExistence type="predicted"/>
<sequence length="113" mass="11864">MDDADQIRGAAARVAGVARDLRSYARRTSSAQGVDWRGDAAAQYRKRLSDNGSRLYALARDTDSLAAALRAYARTVERRQRAAGSAAGGIADAVVGAAGSIGRTVINAAEELR</sequence>
<name>A0A3D9UKJ1_9MICO</name>
<keyword evidence="2" id="KW-1185">Reference proteome</keyword>
<dbReference type="AlphaFoldDB" id="A0A3D9UKJ1"/>
<gene>
    <name evidence="1" type="ORF">DFJ65_0804</name>
</gene>
<protein>
    <submittedName>
        <fullName evidence="1">Uncharacterized protein</fullName>
    </submittedName>
</protein>
<evidence type="ECO:0000313" key="2">
    <source>
        <dbReference type="Proteomes" id="UP000256253"/>
    </source>
</evidence>
<reference evidence="1 2" key="1">
    <citation type="submission" date="2018-08" db="EMBL/GenBank/DDBJ databases">
        <title>Sequencing the genomes of 1000 actinobacteria strains.</title>
        <authorList>
            <person name="Klenk H.-P."/>
        </authorList>
    </citation>
    <scope>NUCLEOTIDE SEQUENCE [LARGE SCALE GENOMIC DNA]</scope>
    <source>
        <strain evidence="1 2">DSM 22967</strain>
    </source>
</reference>
<evidence type="ECO:0000313" key="1">
    <source>
        <dbReference type="EMBL" id="REF29829.1"/>
    </source>
</evidence>
<comment type="caution">
    <text evidence="1">The sequence shown here is derived from an EMBL/GenBank/DDBJ whole genome shotgun (WGS) entry which is preliminary data.</text>
</comment>